<dbReference type="AlphaFoldDB" id="A6DLP0"/>
<gene>
    <name evidence="1" type="ORF">LNTAR_05266</name>
</gene>
<organism evidence="1 2">
    <name type="scientific">Lentisphaera araneosa HTCC2155</name>
    <dbReference type="NCBI Taxonomy" id="313628"/>
    <lineage>
        <taxon>Bacteria</taxon>
        <taxon>Pseudomonadati</taxon>
        <taxon>Lentisphaerota</taxon>
        <taxon>Lentisphaeria</taxon>
        <taxon>Lentisphaerales</taxon>
        <taxon>Lentisphaeraceae</taxon>
        <taxon>Lentisphaera</taxon>
    </lineage>
</organism>
<dbReference type="Gene3D" id="3.60.21.70">
    <property type="entry name" value="PhoD-like phosphatase"/>
    <property type="match status" value="1"/>
</dbReference>
<sequence>MCRVISGPQVRRVEDEYFSVQVVLEEDVDLHLCIYHKGELLKSHCDVRKVPLSSKLFFYILKSEVDLCSDELYSYDVIHGQVSIIKDLSLGLVEESELPSFTFGSERILTGSCRQLSSEQDDCLPKMLDRFNDDKLRPQVLILTGDQVYADDLCSDLLDKIKEICQTYDLPTTALDLKDRKDFCQSIGLTSMKSSHHLLSLGEFIALYLLSWSEELWEKDSSIVDLRDLKKVRKLFANVPTYMQMDDHDVSDDLKINEYWLEGLKEQGQRVVANAYATGYLFQIMGNYKRYRTYDELIVAYLKEEVHDCSMGRRIINDADWSNELILGNKAFVFFDTRNHRLGGSDSQSPAGLIIESKLKKQLSKCVSDELVIISPSPVYGYEPIESLQERLAFLPQSVSLIDREGWHAPPKGSEEAKSMDVLEALLSMASAKRIVIISGDVHYSFVRNVNLCNKQVTQVVSSSLKNKPPLTLLARLGFNWYNKYSKNTQYLSSDQGQKIIHHSNYCFLILESEIEICMYSRGIEHKFKLDNVTNDLDR</sequence>
<dbReference type="PANTHER" id="PTHR37031:SF2">
    <property type="entry name" value="PHOD-LIKE PHOSPHATASE METALLOPHOSPHATASE DOMAIN-CONTAINING PROTEIN"/>
    <property type="match status" value="1"/>
</dbReference>
<dbReference type="eggNOG" id="COG3540">
    <property type="taxonomic scope" value="Bacteria"/>
</dbReference>
<accession>A6DLP0</accession>
<dbReference type="PANTHER" id="PTHR37031">
    <property type="entry name" value="METALLOPHOSPHATASE BINDING DOMAIN PROTEIN"/>
    <property type="match status" value="1"/>
</dbReference>
<comment type="caution">
    <text evidence="1">The sequence shown here is derived from an EMBL/GenBank/DDBJ whole genome shotgun (WGS) entry which is preliminary data.</text>
</comment>
<dbReference type="OrthoDB" id="9795624at2"/>
<dbReference type="InterPro" id="IPR029052">
    <property type="entry name" value="Metallo-depent_PP-like"/>
</dbReference>
<protein>
    <submittedName>
        <fullName evidence="1">Peptide methionine sulfoxide reductase</fullName>
    </submittedName>
</protein>
<keyword evidence="2" id="KW-1185">Reference proteome</keyword>
<proteinExistence type="predicted"/>
<dbReference type="InterPro" id="IPR038607">
    <property type="entry name" value="PhoD-like_sf"/>
</dbReference>
<dbReference type="SUPFAM" id="SSF56300">
    <property type="entry name" value="Metallo-dependent phosphatases"/>
    <property type="match status" value="1"/>
</dbReference>
<name>A6DLP0_9BACT</name>
<reference evidence="1 2" key="1">
    <citation type="journal article" date="2010" name="J. Bacteriol.">
        <title>Genome sequence of Lentisphaera araneosa HTCC2155T, the type species of the order Lentisphaerales in the phylum Lentisphaerae.</title>
        <authorList>
            <person name="Thrash J.C."/>
            <person name="Cho J.C."/>
            <person name="Vergin K.L."/>
            <person name="Morris R.M."/>
            <person name="Giovannoni S.J."/>
        </authorList>
    </citation>
    <scope>NUCLEOTIDE SEQUENCE [LARGE SCALE GENOMIC DNA]</scope>
    <source>
        <strain evidence="1 2">HTCC2155</strain>
    </source>
</reference>
<dbReference type="RefSeq" id="WP_007278799.1">
    <property type="nucleotide sequence ID" value="NZ_ABCK01000009.1"/>
</dbReference>
<evidence type="ECO:0000313" key="2">
    <source>
        <dbReference type="Proteomes" id="UP000004947"/>
    </source>
</evidence>
<dbReference type="STRING" id="313628.LNTAR_05266"/>
<evidence type="ECO:0000313" key="1">
    <source>
        <dbReference type="EMBL" id="EDM27495.1"/>
    </source>
</evidence>
<dbReference type="Proteomes" id="UP000004947">
    <property type="component" value="Unassembled WGS sequence"/>
</dbReference>
<dbReference type="EMBL" id="ABCK01000009">
    <property type="protein sequence ID" value="EDM27495.1"/>
    <property type="molecule type" value="Genomic_DNA"/>
</dbReference>